<gene>
    <name evidence="1" type="ORF">FNW02_05570</name>
</gene>
<sequence length="138" mass="16197">MSSLALPLEFEFTASKIAADHHPNTRFQLIAEIKKDFLRINFKGYFTENFAPNNRPCSNPINDYYRNKRVDFWLLWSSGELALSGWWRTQILSLEYTPFMQSWSNEDGEEIARPYPDGDKFEAIAASLYPILQQYFQV</sequence>
<dbReference type="RefSeq" id="WP_191756569.1">
    <property type="nucleotide sequence ID" value="NZ_VJXY01000004.1"/>
</dbReference>
<protein>
    <submittedName>
        <fullName evidence="1">Uncharacterized protein</fullName>
    </submittedName>
</protein>
<name>A0AA40SUQ6_9NOST</name>
<dbReference type="EMBL" id="VJXY01000004">
    <property type="protein sequence ID" value="MBD6615325.1"/>
    <property type="molecule type" value="Genomic_DNA"/>
</dbReference>
<proteinExistence type="predicted"/>
<comment type="caution">
    <text evidence="1">The sequence shown here is derived from an EMBL/GenBank/DDBJ whole genome shotgun (WGS) entry which is preliminary data.</text>
</comment>
<organism evidence="1 2">
    <name type="scientific">Komarekiella delphini-convector SJRDD-AB1</name>
    <dbReference type="NCBI Taxonomy" id="2593771"/>
    <lineage>
        <taxon>Bacteria</taxon>
        <taxon>Bacillati</taxon>
        <taxon>Cyanobacteriota</taxon>
        <taxon>Cyanophyceae</taxon>
        <taxon>Nostocales</taxon>
        <taxon>Nostocaceae</taxon>
        <taxon>Komarekiella</taxon>
        <taxon>Komarekiella delphini-convector</taxon>
    </lineage>
</organism>
<evidence type="ECO:0000313" key="2">
    <source>
        <dbReference type="Proteomes" id="UP001165986"/>
    </source>
</evidence>
<keyword evidence="2" id="KW-1185">Reference proteome</keyword>
<evidence type="ECO:0000313" key="1">
    <source>
        <dbReference type="EMBL" id="MBD6615325.1"/>
    </source>
</evidence>
<dbReference type="AlphaFoldDB" id="A0AA40SUQ6"/>
<reference evidence="1" key="1">
    <citation type="submission" date="2019-07" db="EMBL/GenBank/DDBJ databases">
        <title>Toxilogical consequences of a new and cryptic species of cyanobacteria (Komarekiella delphini-convector) recovered from the epidermis of a bottlenose dolphin and 1500 ft. in the air.</title>
        <authorList>
            <person name="Brown A.O."/>
            <person name="Dvorak P."/>
            <person name="Villanueva C.D."/>
            <person name="Foss A.J."/>
            <person name="Garvey A.D."/>
            <person name="Gibson Q.A."/>
            <person name="Johansen J.R."/>
            <person name="Casamatta D.A."/>
        </authorList>
    </citation>
    <scope>NUCLEOTIDE SEQUENCE</scope>
    <source>
        <strain evidence="1">SJRDD-AB1</strain>
    </source>
</reference>
<dbReference type="Proteomes" id="UP001165986">
    <property type="component" value="Unassembled WGS sequence"/>
</dbReference>
<accession>A0AA40SUQ6</accession>